<name>A0A6A4I532_9AGAR</name>
<dbReference type="EMBL" id="ML769416">
    <property type="protein sequence ID" value="KAE9404538.1"/>
    <property type="molecule type" value="Genomic_DNA"/>
</dbReference>
<evidence type="ECO:0000313" key="3">
    <source>
        <dbReference type="Proteomes" id="UP000799118"/>
    </source>
</evidence>
<dbReference type="GO" id="GO:0005975">
    <property type="term" value="P:carbohydrate metabolic process"/>
    <property type="evidence" value="ECO:0007669"/>
    <property type="project" value="InterPro"/>
</dbReference>
<dbReference type="AlphaFoldDB" id="A0A6A4I532"/>
<accession>A0A6A4I532</accession>
<dbReference type="InterPro" id="IPR001585">
    <property type="entry name" value="TAL/FSA"/>
</dbReference>
<dbReference type="InterPro" id="IPR013785">
    <property type="entry name" value="Aldolase_TIM"/>
</dbReference>
<gene>
    <name evidence="2" type="ORF">BT96DRAFT_420460</name>
</gene>
<dbReference type="Gene3D" id="3.20.20.70">
    <property type="entry name" value="Aldolase class I"/>
    <property type="match status" value="1"/>
</dbReference>
<dbReference type="PANTHER" id="PTHR10683">
    <property type="entry name" value="TRANSALDOLASE"/>
    <property type="match status" value="1"/>
</dbReference>
<dbReference type="GO" id="GO:0009052">
    <property type="term" value="P:pentose-phosphate shunt, non-oxidative branch"/>
    <property type="evidence" value="ECO:0007669"/>
    <property type="project" value="TreeGrafter"/>
</dbReference>
<dbReference type="Pfam" id="PF00923">
    <property type="entry name" value="TAL_FSA"/>
    <property type="match status" value="1"/>
</dbReference>
<keyword evidence="1" id="KW-0704">Schiff base</keyword>
<proteinExistence type="predicted"/>
<reference evidence="2" key="1">
    <citation type="journal article" date="2019" name="Environ. Microbiol.">
        <title>Fungal ecological strategies reflected in gene transcription - a case study of two litter decomposers.</title>
        <authorList>
            <person name="Barbi F."/>
            <person name="Kohler A."/>
            <person name="Barry K."/>
            <person name="Baskaran P."/>
            <person name="Daum C."/>
            <person name="Fauchery L."/>
            <person name="Ihrmark K."/>
            <person name="Kuo A."/>
            <person name="LaButti K."/>
            <person name="Lipzen A."/>
            <person name="Morin E."/>
            <person name="Grigoriev I.V."/>
            <person name="Henrissat B."/>
            <person name="Lindahl B."/>
            <person name="Martin F."/>
        </authorList>
    </citation>
    <scope>NUCLEOTIDE SEQUENCE</scope>
    <source>
        <strain evidence="2">JB14</strain>
    </source>
</reference>
<dbReference type="OrthoDB" id="1711136at2759"/>
<dbReference type="SUPFAM" id="SSF51569">
    <property type="entry name" value="Aldolase"/>
    <property type="match status" value="1"/>
</dbReference>
<evidence type="ECO:0000256" key="1">
    <source>
        <dbReference type="ARBA" id="ARBA00023270"/>
    </source>
</evidence>
<sequence>MSPTLLTQISELVTVDIDCMDPEVAQRHTLSSSAPFFCDMTSNQAIVSGQATLPDRAVLLHSAIDEVKGKQSVGSDTFAQDVLDVFTVLLAKQVYPYLTGNVHAQTSPPAAFDTQRTIVHARKLVALFEQNGIPKSRVCIKIPTTAEGMVACAQLQTEGIQTLATCLFNVPQALAAHQAKCIYVAPYFNELQHPMSQVIFDVKAVYGQIGSKTKVMPASIVTPREIIGLVSLKPNHITISGGILDKLAALPAVAPEEFKSPLKATELAKEVLFADYLASDGALLKDALLKDVESTRKLNDALKLFDDFEKQTKEYINELSGKA</sequence>
<protein>
    <submittedName>
        <fullName evidence="2">Aldolase</fullName>
    </submittedName>
</protein>
<dbReference type="Proteomes" id="UP000799118">
    <property type="component" value="Unassembled WGS sequence"/>
</dbReference>
<organism evidence="2 3">
    <name type="scientific">Gymnopus androsaceus JB14</name>
    <dbReference type="NCBI Taxonomy" id="1447944"/>
    <lineage>
        <taxon>Eukaryota</taxon>
        <taxon>Fungi</taxon>
        <taxon>Dikarya</taxon>
        <taxon>Basidiomycota</taxon>
        <taxon>Agaricomycotina</taxon>
        <taxon>Agaricomycetes</taxon>
        <taxon>Agaricomycetidae</taxon>
        <taxon>Agaricales</taxon>
        <taxon>Marasmiineae</taxon>
        <taxon>Omphalotaceae</taxon>
        <taxon>Gymnopus</taxon>
    </lineage>
</organism>
<keyword evidence="3" id="KW-1185">Reference proteome</keyword>
<dbReference type="PANTHER" id="PTHR10683:SF39">
    <property type="entry name" value="TRANSALDOLASE"/>
    <property type="match status" value="1"/>
</dbReference>
<dbReference type="GO" id="GO:0004801">
    <property type="term" value="F:transaldolase activity"/>
    <property type="evidence" value="ECO:0007669"/>
    <property type="project" value="TreeGrafter"/>
</dbReference>
<evidence type="ECO:0000313" key="2">
    <source>
        <dbReference type="EMBL" id="KAE9404538.1"/>
    </source>
</evidence>